<sequence length="358" mass="37246">MTATTSPEDMSITRIESATHEEIRYCHDQRSGLRAIIAIHDTTLGPALGGTRFRPYPDVESALEDARRLSEGMTYKAAVAGLDLGGGKAVVIGDPATARTPRLLEAYGRFVGSFDGRYITACDVGTTSQDMDVISRSTEHVVARTEAAGGLGDSGYSTAYGVFASLRAAVEHSTGQGDLNGVRVGVEGAGKVGSQLVGLLLEDGASVLFSEPDGEARTRLLQRHPGIVHTESVLDSDVDVYAPCALGATLTSGSAEAITARIVCGAANNQLADPGVEPRLAARGIVWVPDYVANAGGLVQVAVERAGGTLAQARSRIGKLTGFVGEILRTAAADSVTPGQAARRIAEERLRKAASRST</sequence>
<dbReference type="PANTHER" id="PTHR42722">
    <property type="entry name" value="LEUCINE DEHYDROGENASE"/>
    <property type="match status" value="1"/>
</dbReference>
<dbReference type="RefSeq" id="WP_110343488.1">
    <property type="nucleotide sequence ID" value="NZ_JBHVKT010000003.1"/>
</dbReference>
<name>A0A318LBD4_9PSEU</name>
<reference evidence="8 9" key="1">
    <citation type="submission" date="2016-07" db="EMBL/GenBank/DDBJ databases">
        <title>Draft genome sequence of Prauserella sp. YIM 121212, isolated from alkaline soil.</title>
        <authorList>
            <person name="Ruckert C."/>
            <person name="Albersmeier A."/>
            <person name="Jiang C.-L."/>
            <person name="Jiang Y."/>
            <person name="Kalinowski J."/>
            <person name="Schneider O."/>
            <person name="Winkler A."/>
            <person name="Zotchev S.B."/>
        </authorList>
    </citation>
    <scope>NUCLEOTIDE SEQUENCE [LARGE SCALE GENOMIC DNA]</scope>
    <source>
        <strain evidence="8 9">YIM 121212</strain>
    </source>
</reference>
<dbReference type="AlphaFoldDB" id="A0A318LBD4"/>
<evidence type="ECO:0000313" key="8">
    <source>
        <dbReference type="EMBL" id="PXY18757.1"/>
    </source>
</evidence>
<evidence type="ECO:0000313" key="9">
    <source>
        <dbReference type="Proteomes" id="UP000247892"/>
    </source>
</evidence>
<evidence type="ECO:0000256" key="6">
    <source>
        <dbReference type="RuleBase" id="RU004417"/>
    </source>
</evidence>
<dbReference type="InterPro" id="IPR006097">
    <property type="entry name" value="Glu/Leu/Phe/Val/Trp_DH_dimer"/>
</dbReference>
<feature type="binding site" evidence="5">
    <location>
        <begin position="188"/>
        <end position="193"/>
    </location>
    <ligand>
        <name>NAD(+)</name>
        <dbReference type="ChEBI" id="CHEBI:57540"/>
    </ligand>
</feature>
<dbReference type="Gene3D" id="3.40.50.10860">
    <property type="entry name" value="Leucine Dehydrogenase, chain A, domain 1"/>
    <property type="match status" value="1"/>
</dbReference>
<keyword evidence="5" id="KW-0547">Nucleotide-binding</keyword>
<comment type="caution">
    <text evidence="8">The sequence shown here is derived from an EMBL/GenBank/DDBJ whole genome shotgun (WGS) entry which is preliminary data.</text>
</comment>
<evidence type="ECO:0000256" key="1">
    <source>
        <dbReference type="ARBA" id="ARBA00006382"/>
    </source>
</evidence>
<keyword evidence="9" id="KW-1185">Reference proteome</keyword>
<evidence type="ECO:0000259" key="7">
    <source>
        <dbReference type="SMART" id="SM00839"/>
    </source>
</evidence>
<dbReference type="CDD" id="cd01075">
    <property type="entry name" value="NAD_bind_Leu_Phe_Val_DH"/>
    <property type="match status" value="1"/>
</dbReference>
<evidence type="ECO:0000256" key="4">
    <source>
        <dbReference type="PIRSR" id="PIRSR000188-1"/>
    </source>
</evidence>
<evidence type="ECO:0000256" key="3">
    <source>
        <dbReference type="ARBA" id="ARBA00023027"/>
    </source>
</evidence>
<dbReference type="InterPro" id="IPR006095">
    <property type="entry name" value="Glu/Leu/Phe/Val/Trp_DH"/>
</dbReference>
<dbReference type="FunFam" id="3.40.50.10860:FF:000010">
    <property type="entry name" value="Leucine dehydrogenase"/>
    <property type="match status" value="1"/>
</dbReference>
<accession>A0A318LBD4</accession>
<proteinExistence type="inferred from homology"/>
<dbReference type="PIRSF" id="PIRSF000188">
    <property type="entry name" value="Phe_leu_dh"/>
    <property type="match status" value="1"/>
</dbReference>
<dbReference type="Gene3D" id="3.40.50.720">
    <property type="entry name" value="NAD(P)-binding Rossmann-like Domain"/>
    <property type="match status" value="1"/>
</dbReference>
<evidence type="ECO:0000256" key="5">
    <source>
        <dbReference type="PIRSR" id="PIRSR000188-2"/>
    </source>
</evidence>
<dbReference type="InterPro" id="IPR046346">
    <property type="entry name" value="Aminoacid_DH-like_N_sf"/>
</dbReference>
<dbReference type="SUPFAM" id="SSF51735">
    <property type="entry name" value="NAD(P)-binding Rossmann-fold domains"/>
    <property type="match status" value="1"/>
</dbReference>
<gene>
    <name evidence="8" type="ORF">BA062_34715</name>
</gene>
<dbReference type="GO" id="GO:0016639">
    <property type="term" value="F:oxidoreductase activity, acting on the CH-NH2 group of donors, NAD or NADP as acceptor"/>
    <property type="evidence" value="ECO:0007669"/>
    <property type="project" value="InterPro"/>
</dbReference>
<protein>
    <submittedName>
        <fullName evidence="8">Valine dehydrogenase</fullName>
    </submittedName>
</protein>
<dbReference type="PROSITE" id="PS00074">
    <property type="entry name" value="GLFV_DEHYDROGENASE"/>
    <property type="match status" value="1"/>
</dbReference>
<dbReference type="InterPro" id="IPR033524">
    <property type="entry name" value="Glu/Leu/Phe/Val_DH_AS"/>
</dbReference>
<dbReference type="Pfam" id="PF00208">
    <property type="entry name" value="ELFV_dehydrog"/>
    <property type="match status" value="1"/>
</dbReference>
<dbReference type="PANTHER" id="PTHR42722:SF1">
    <property type="entry name" value="VALINE DEHYDROGENASE"/>
    <property type="match status" value="1"/>
</dbReference>
<dbReference type="SUPFAM" id="SSF53223">
    <property type="entry name" value="Aminoacid dehydrogenase-like, N-terminal domain"/>
    <property type="match status" value="1"/>
</dbReference>
<dbReference type="GO" id="GO:0006520">
    <property type="term" value="P:amino acid metabolic process"/>
    <property type="evidence" value="ECO:0007669"/>
    <property type="project" value="InterPro"/>
</dbReference>
<dbReference type="SMART" id="SM00839">
    <property type="entry name" value="ELFV_dehydrog"/>
    <property type="match status" value="1"/>
</dbReference>
<evidence type="ECO:0000256" key="2">
    <source>
        <dbReference type="ARBA" id="ARBA00023002"/>
    </source>
</evidence>
<dbReference type="PRINTS" id="PR00082">
    <property type="entry name" value="GLFDHDRGNASE"/>
</dbReference>
<dbReference type="InterPro" id="IPR006096">
    <property type="entry name" value="Glu/Leu/Phe/Val/Trp_DH_C"/>
</dbReference>
<keyword evidence="2 6" id="KW-0560">Oxidoreductase</keyword>
<dbReference type="InterPro" id="IPR036291">
    <property type="entry name" value="NAD(P)-bd_dom_sf"/>
</dbReference>
<dbReference type="InterPro" id="IPR016211">
    <property type="entry name" value="Glu/Phe/Leu/Val/Trp_DH_bac/arc"/>
</dbReference>
<dbReference type="Pfam" id="PF02812">
    <property type="entry name" value="ELFV_dehydrog_N"/>
    <property type="match status" value="1"/>
</dbReference>
<comment type="similarity">
    <text evidence="1 6">Belongs to the Glu/Leu/Phe/Val dehydrogenases family.</text>
</comment>
<dbReference type="Proteomes" id="UP000247892">
    <property type="component" value="Unassembled WGS sequence"/>
</dbReference>
<feature type="domain" description="Glutamate/phenylalanine/leucine/valine/L-tryptophan dehydrogenase C-terminal" evidence="7">
    <location>
        <begin position="152"/>
        <end position="358"/>
    </location>
</feature>
<dbReference type="GO" id="GO:0000166">
    <property type="term" value="F:nucleotide binding"/>
    <property type="evidence" value="ECO:0007669"/>
    <property type="project" value="UniProtKB-KW"/>
</dbReference>
<dbReference type="EMBL" id="MASU01000019">
    <property type="protein sequence ID" value="PXY18757.1"/>
    <property type="molecule type" value="Genomic_DNA"/>
</dbReference>
<organism evidence="8 9">
    <name type="scientific">Prauserella flavalba</name>
    <dbReference type="NCBI Taxonomy" id="1477506"/>
    <lineage>
        <taxon>Bacteria</taxon>
        <taxon>Bacillati</taxon>
        <taxon>Actinomycetota</taxon>
        <taxon>Actinomycetes</taxon>
        <taxon>Pseudonocardiales</taxon>
        <taxon>Pseudonocardiaceae</taxon>
        <taxon>Prauserella</taxon>
    </lineage>
</organism>
<feature type="active site" description="Proton donor/acceptor" evidence="4">
    <location>
        <position position="88"/>
    </location>
</feature>
<keyword evidence="3 5" id="KW-0520">NAD</keyword>
<dbReference type="OrthoDB" id="9803297at2"/>